<accession>A0ABT5WCQ2</accession>
<organism evidence="1 2">
    <name type="scientific">Marinomonas maritima</name>
    <dbReference type="NCBI Taxonomy" id="2940935"/>
    <lineage>
        <taxon>Bacteria</taxon>
        <taxon>Pseudomonadati</taxon>
        <taxon>Pseudomonadota</taxon>
        <taxon>Gammaproteobacteria</taxon>
        <taxon>Oceanospirillales</taxon>
        <taxon>Oceanospirillaceae</taxon>
        <taxon>Marinomonas</taxon>
    </lineage>
</organism>
<dbReference type="Proteomes" id="UP001139522">
    <property type="component" value="Unassembled WGS sequence"/>
</dbReference>
<evidence type="ECO:0000313" key="2">
    <source>
        <dbReference type="Proteomes" id="UP001139522"/>
    </source>
</evidence>
<dbReference type="EMBL" id="JAMZEG020000002">
    <property type="protein sequence ID" value="MDE8602592.1"/>
    <property type="molecule type" value="Genomic_DNA"/>
</dbReference>
<keyword evidence="2" id="KW-1185">Reference proteome</keyword>
<evidence type="ECO:0000313" key="1">
    <source>
        <dbReference type="EMBL" id="MDE8602592.1"/>
    </source>
</evidence>
<comment type="caution">
    <text evidence="1">The sequence shown here is derived from an EMBL/GenBank/DDBJ whole genome shotgun (WGS) entry which is preliminary data.</text>
</comment>
<dbReference type="InterPro" id="IPR018715">
    <property type="entry name" value="DUF2239"/>
</dbReference>
<name>A0ABT5WCQ2_9GAMM</name>
<sequence>MAFLADEPSFEEASRALYRNSKVSFDAAIVSWPTDIKDFIMDKFMAISDLHNGVHS</sequence>
<dbReference type="Pfam" id="PF09998">
    <property type="entry name" value="DUF2239"/>
    <property type="match status" value="1"/>
</dbReference>
<reference evidence="1" key="1">
    <citation type="submission" date="2023-01" db="EMBL/GenBank/DDBJ databases">
        <title>Psychroserpens sp. MSW6 and Marinomonas sp. RSW2, isolated from seawater.</title>
        <authorList>
            <person name="Kristyanto S."/>
            <person name="Jung J."/>
            <person name="Kim J.M."/>
            <person name="Jeon C.O."/>
        </authorList>
    </citation>
    <scope>NUCLEOTIDE SEQUENCE</scope>
    <source>
        <strain evidence="1">RSW2</strain>
    </source>
</reference>
<protein>
    <submittedName>
        <fullName evidence="1">DUF2239 family protein</fullName>
    </submittedName>
</protein>
<proteinExistence type="predicted"/>
<dbReference type="RefSeq" id="WP_255894950.1">
    <property type="nucleotide sequence ID" value="NZ_JAMZEG020000002.1"/>
</dbReference>
<gene>
    <name evidence="1" type="ORF">M3I01_006585</name>
</gene>